<protein>
    <submittedName>
        <fullName evidence="1">Uncharacterized protein</fullName>
    </submittedName>
</protein>
<sequence>MSDDIEESVDVGYVDPEIFRTKLSSARLALINILNSLDEPTSLGKEDLMCRIENLVKTCSNFDSADAEFPAELRKIENLEKILRNHNQATEIYS</sequence>
<dbReference type="AlphaFoldDB" id="A0A4Y2GCB5"/>
<name>A0A4Y2GCB5_ARAVE</name>
<evidence type="ECO:0000313" key="1">
    <source>
        <dbReference type="EMBL" id="GBM50365.1"/>
    </source>
</evidence>
<accession>A0A4Y2GCB5</accession>
<dbReference type="EMBL" id="BGPR01001296">
    <property type="protein sequence ID" value="GBM50365.1"/>
    <property type="molecule type" value="Genomic_DNA"/>
</dbReference>
<gene>
    <name evidence="1" type="ORF">AVEN_128990_1</name>
</gene>
<reference evidence="1 2" key="1">
    <citation type="journal article" date="2019" name="Sci. Rep.">
        <title>Orb-weaving spider Araneus ventricosus genome elucidates the spidroin gene catalogue.</title>
        <authorList>
            <person name="Kono N."/>
            <person name="Nakamura H."/>
            <person name="Ohtoshi R."/>
            <person name="Moran D.A.P."/>
            <person name="Shinohara A."/>
            <person name="Yoshida Y."/>
            <person name="Fujiwara M."/>
            <person name="Mori M."/>
            <person name="Tomita M."/>
            <person name="Arakawa K."/>
        </authorList>
    </citation>
    <scope>NUCLEOTIDE SEQUENCE [LARGE SCALE GENOMIC DNA]</scope>
</reference>
<dbReference type="Proteomes" id="UP000499080">
    <property type="component" value="Unassembled WGS sequence"/>
</dbReference>
<evidence type="ECO:0000313" key="2">
    <source>
        <dbReference type="Proteomes" id="UP000499080"/>
    </source>
</evidence>
<keyword evidence="2" id="KW-1185">Reference proteome</keyword>
<comment type="caution">
    <text evidence="1">The sequence shown here is derived from an EMBL/GenBank/DDBJ whole genome shotgun (WGS) entry which is preliminary data.</text>
</comment>
<proteinExistence type="predicted"/>
<organism evidence="1 2">
    <name type="scientific">Araneus ventricosus</name>
    <name type="common">Orbweaver spider</name>
    <name type="synonym">Epeira ventricosa</name>
    <dbReference type="NCBI Taxonomy" id="182803"/>
    <lineage>
        <taxon>Eukaryota</taxon>
        <taxon>Metazoa</taxon>
        <taxon>Ecdysozoa</taxon>
        <taxon>Arthropoda</taxon>
        <taxon>Chelicerata</taxon>
        <taxon>Arachnida</taxon>
        <taxon>Araneae</taxon>
        <taxon>Araneomorphae</taxon>
        <taxon>Entelegynae</taxon>
        <taxon>Araneoidea</taxon>
        <taxon>Araneidae</taxon>
        <taxon>Araneus</taxon>
    </lineage>
</organism>